<keyword evidence="4" id="KW-1185">Reference proteome</keyword>
<dbReference type="GO" id="GO:0042254">
    <property type="term" value="P:ribosome biogenesis"/>
    <property type="evidence" value="ECO:0007669"/>
    <property type="project" value="TreeGrafter"/>
</dbReference>
<dbReference type="GO" id="GO:0005634">
    <property type="term" value="C:nucleus"/>
    <property type="evidence" value="ECO:0007669"/>
    <property type="project" value="TreeGrafter"/>
</dbReference>
<comment type="caution">
    <text evidence="3">The sequence shown here is derived from an EMBL/GenBank/DDBJ whole genome shotgun (WGS) entry which is preliminary data.</text>
</comment>
<feature type="compositionally biased region" description="Polar residues" evidence="1">
    <location>
        <begin position="638"/>
        <end position="652"/>
    </location>
</feature>
<feature type="domain" description="AAA+ ATPase" evidence="2">
    <location>
        <begin position="241"/>
        <end position="367"/>
    </location>
</feature>
<dbReference type="InterPro" id="IPR003959">
    <property type="entry name" value="ATPase_AAA_core"/>
</dbReference>
<dbReference type="InterPro" id="IPR027417">
    <property type="entry name" value="P-loop_NTPase"/>
</dbReference>
<dbReference type="GO" id="GO:1990275">
    <property type="term" value="F:preribosome binding"/>
    <property type="evidence" value="ECO:0007669"/>
    <property type="project" value="TreeGrafter"/>
</dbReference>
<dbReference type="EMBL" id="SDEE01000007">
    <property type="protein sequence ID" value="RXW25237.1"/>
    <property type="molecule type" value="Genomic_DNA"/>
</dbReference>
<dbReference type="CDD" id="cd19481">
    <property type="entry name" value="RecA-like_protease"/>
    <property type="match status" value="1"/>
</dbReference>
<dbReference type="Pfam" id="PF00004">
    <property type="entry name" value="AAA"/>
    <property type="match status" value="1"/>
</dbReference>
<dbReference type="Gene3D" id="3.40.50.300">
    <property type="entry name" value="P-loop containing nucleotide triphosphate hydrolases"/>
    <property type="match status" value="1"/>
</dbReference>
<evidence type="ECO:0000313" key="3">
    <source>
        <dbReference type="EMBL" id="RXW25237.1"/>
    </source>
</evidence>
<dbReference type="GO" id="GO:0003723">
    <property type="term" value="F:RNA binding"/>
    <property type="evidence" value="ECO:0007669"/>
    <property type="project" value="TreeGrafter"/>
</dbReference>
<evidence type="ECO:0000256" key="1">
    <source>
        <dbReference type="SAM" id="MobiDB-lite"/>
    </source>
</evidence>
<feature type="region of interest" description="Disordered" evidence="1">
    <location>
        <begin position="534"/>
        <end position="562"/>
    </location>
</feature>
<dbReference type="OrthoDB" id="2115716at2759"/>
<feature type="region of interest" description="Disordered" evidence="1">
    <location>
        <begin position="446"/>
        <end position="517"/>
    </location>
</feature>
<dbReference type="SUPFAM" id="SSF52540">
    <property type="entry name" value="P-loop containing nucleoside triphosphate hydrolases"/>
    <property type="match status" value="1"/>
</dbReference>
<evidence type="ECO:0000259" key="2">
    <source>
        <dbReference type="SMART" id="SM00382"/>
    </source>
</evidence>
<feature type="compositionally biased region" description="Basic residues" evidence="1">
    <location>
        <begin position="588"/>
        <end position="597"/>
    </location>
</feature>
<dbReference type="GO" id="GO:0005524">
    <property type="term" value="F:ATP binding"/>
    <property type="evidence" value="ECO:0007669"/>
    <property type="project" value="InterPro"/>
</dbReference>
<dbReference type="PANTHER" id="PTHR23077">
    <property type="entry name" value="AAA-FAMILY ATPASE"/>
    <property type="match status" value="1"/>
</dbReference>
<organism evidence="3 4">
    <name type="scientific">Candolleomyces aberdarensis</name>
    <dbReference type="NCBI Taxonomy" id="2316362"/>
    <lineage>
        <taxon>Eukaryota</taxon>
        <taxon>Fungi</taxon>
        <taxon>Dikarya</taxon>
        <taxon>Basidiomycota</taxon>
        <taxon>Agaricomycotina</taxon>
        <taxon>Agaricomycetes</taxon>
        <taxon>Agaricomycetidae</taxon>
        <taxon>Agaricales</taxon>
        <taxon>Agaricineae</taxon>
        <taxon>Psathyrellaceae</taxon>
        <taxon>Candolleomyces</taxon>
    </lineage>
</organism>
<reference evidence="3 4" key="1">
    <citation type="submission" date="2019-01" db="EMBL/GenBank/DDBJ databases">
        <title>Draft genome sequence of Psathyrella aberdarensis IHI B618.</title>
        <authorList>
            <person name="Buettner E."/>
            <person name="Kellner H."/>
        </authorList>
    </citation>
    <scope>NUCLEOTIDE SEQUENCE [LARGE SCALE GENOMIC DNA]</scope>
    <source>
        <strain evidence="3 4">IHI B618</strain>
    </source>
</reference>
<feature type="region of interest" description="Disordered" evidence="1">
    <location>
        <begin position="584"/>
        <end position="652"/>
    </location>
</feature>
<dbReference type="Proteomes" id="UP000290288">
    <property type="component" value="Unassembled WGS sequence"/>
</dbReference>
<protein>
    <recommendedName>
        <fullName evidence="2">AAA+ ATPase domain-containing protein</fullName>
    </recommendedName>
</protein>
<dbReference type="InterPro" id="IPR003593">
    <property type="entry name" value="AAA+_ATPase"/>
</dbReference>
<dbReference type="SMART" id="SM00382">
    <property type="entry name" value="AAA"/>
    <property type="match status" value="1"/>
</dbReference>
<dbReference type="PANTHER" id="PTHR23077:SF132">
    <property type="entry name" value="ATP-DEPENDENT ZN PROTEASE"/>
    <property type="match status" value="1"/>
</dbReference>
<sequence>MSSDLNAMPGSPNIWGLERDDDLIDIFLGKPPKPPHGKPAPKGYYEDAVNKSSSPHSYIPISGADHLRRLHPKHSLVMTARASILNLPGVTAQPVENEHLITNSFFVPLSRRLSGVPGILVDQIEYGSFKIQWNGYDFLLYQVTFPFGFGTQSQQFILHEGPEEPARLLLLSLGTWEDQLHEEVWFFDQGWWQKSHSLWVEVQRADWDDIILKEEFKKTLQKDIYGFFDSEKVYKDLGIPWKRGLIMWGPPGNGKTISVKAIIKTCADRGFVPLYVKSFRHWMGDEGGIAEVFQKARQLSPCVIILEDLDSLIHDGNRSFFLNQVDGLEGNDGLLMIGTTNHFERLDPGLSTRPSRFDRKYKFDDPDKEERTLYAQYWQKKLKDNSDVDFSDSLVKEIADLTDRFSFAYLKEAFVSTLVELAGIEGAKPSFGSLIKQEIATLRKQLDKSVSGQRGASSTRDGTPTRPPRPSSSSERDIRRILDALSDAAPPADRPRRAFTTDDSHRSPTEEQTRKARDVQALMDELAEHLETSDAMSFRRYETPSSRRYGGPGRYDDESEDDGSYRALLDRLTERERDMRIFDLQQHSHQRPRRRHMPQGQQPWPRPAHEGRHGHGHSHHWSSSSAAAVPARMPAQLSPVNQLGTSSCADLA</sequence>
<feature type="compositionally biased region" description="Basic and acidic residues" evidence="1">
    <location>
        <begin position="493"/>
        <end position="517"/>
    </location>
</feature>
<name>A0A4Q2DXK8_9AGAR</name>
<proteinExistence type="predicted"/>
<dbReference type="InterPro" id="IPR050168">
    <property type="entry name" value="AAA_ATPase_domain"/>
</dbReference>
<gene>
    <name evidence="3" type="ORF">EST38_g597</name>
</gene>
<dbReference type="AlphaFoldDB" id="A0A4Q2DXK8"/>
<evidence type="ECO:0000313" key="4">
    <source>
        <dbReference type="Proteomes" id="UP000290288"/>
    </source>
</evidence>
<dbReference type="GO" id="GO:0016887">
    <property type="term" value="F:ATP hydrolysis activity"/>
    <property type="evidence" value="ECO:0007669"/>
    <property type="project" value="InterPro"/>
</dbReference>
<accession>A0A4Q2DXK8</accession>
<dbReference type="STRING" id="2316362.A0A4Q2DXK8"/>